<feature type="domain" description="F-box" evidence="1">
    <location>
        <begin position="25"/>
        <end position="61"/>
    </location>
</feature>
<dbReference type="EMBL" id="BQKI01000073">
    <property type="protein sequence ID" value="GJN18476.1"/>
    <property type="molecule type" value="Genomic_DNA"/>
</dbReference>
<dbReference type="PROSITE" id="PS50181">
    <property type="entry name" value="FBOX"/>
    <property type="match status" value="1"/>
</dbReference>
<organism evidence="2 3">
    <name type="scientific">Eleusine coracana subsp. coracana</name>
    <dbReference type="NCBI Taxonomy" id="191504"/>
    <lineage>
        <taxon>Eukaryota</taxon>
        <taxon>Viridiplantae</taxon>
        <taxon>Streptophyta</taxon>
        <taxon>Embryophyta</taxon>
        <taxon>Tracheophyta</taxon>
        <taxon>Spermatophyta</taxon>
        <taxon>Magnoliopsida</taxon>
        <taxon>Liliopsida</taxon>
        <taxon>Poales</taxon>
        <taxon>Poaceae</taxon>
        <taxon>PACMAD clade</taxon>
        <taxon>Chloridoideae</taxon>
        <taxon>Cynodonteae</taxon>
        <taxon>Eleusininae</taxon>
        <taxon>Eleusine</taxon>
    </lineage>
</organism>
<dbReference type="InterPro" id="IPR053197">
    <property type="entry name" value="F-box_SCFL_complex_component"/>
</dbReference>
<evidence type="ECO:0000313" key="2">
    <source>
        <dbReference type="EMBL" id="GJN18476.1"/>
    </source>
</evidence>
<comment type="caution">
    <text evidence="2">The sequence shown here is derived from an EMBL/GenBank/DDBJ whole genome shotgun (WGS) entry which is preliminary data.</text>
</comment>
<proteinExistence type="predicted"/>
<evidence type="ECO:0000259" key="1">
    <source>
        <dbReference type="PROSITE" id="PS50181"/>
    </source>
</evidence>
<keyword evidence="3" id="KW-1185">Reference proteome</keyword>
<dbReference type="Gene3D" id="1.20.1280.50">
    <property type="match status" value="1"/>
</dbReference>
<protein>
    <recommendedName>
        <fullName evidence="1">F-box domain-containing protein</fullName>
    </recommendedName>
</protein>
<reference evidence="2" key="2">
    <citation type="submission" date="2021-12" db="EMBL/GenBank/DDBJ databases">
        <title>Resequencing data analysis of finger millet.</title>
        <authorList>
            <person name="Hatakeyama M."/>
            <person name="Aluri S."/>
            <person name="Balachadran M.T."/>
            <person name="Sivarajan S.R."/>
            <person name="Poveda L."/>
            <person name="Shimizu-Inatsugi R."/>
            <person name="Schlapbach R."/>
            <person name="Sreeman S.M."/>
            <person name="Shimizu K.K."/>
        </authorList>
    </citation>
    <scope>NUCLEOTIDE SEQUENCE</scope>
</reference>
<dbReference type="PANTHER" id="PTHR34223">
    <property type="entry name" value="OS11G0201299 PROTEIN"/>
    <property type="match status" value="1"/>
</dbReference>
<dbReference type="Pfam" id="PF00646">
    <property type="entry name" value="F-box"/>
    <property type="match status" value="1"/>
</dbReference>
<dbReference type="InterPro" id="IPR001810">
    <property type="entry name" value="F-box_dom"/>
</dbReference>
<gene>
    <name evidence="2" type="primary">gb05642</name>
    <name evidence="2" type="ORF">PR202_gb05642</name>
</gene>
<dbReference type="SMART" id="SM00256">
    <property type="entry name" value="FBOX"/>
    <property type="match status" value="1"/>
</dbReference>
<dbReference type="AlphaFoldDB" id="A0AAV5E7I9"/>
<reference evidence="2" key="1">
    <citation type="journal article" date="2018" name="DNA Res.">
        <title>Multiple hybrid de novo genome assembly of finger millet, an orphan allotetraploid crop.</title>
        <authorList>
            <person name="Hatakeyama M."/>
            <person name="Aluri S."/>
            <person name="Balachadran M.T."/>
            <person name="Sivarajan S.R."/>
            <person name="Patrignani A."/>
            <person name="Gruter S."/>
            <person name="Poveda L."/>
            <person name="Shimizu-Inatsugi R."/>
            <person name="Baeten J."/>
            <person name="Francoijs K.J."/>
            <person name="Nataraja K.N."/>
            <person name="Reddy Y.A.N."/>
            <person name="Phadnis S."/>
            <person name="Ravikumar R.L."/>
            <person name="Schlapbach R."/>
            <person name="Sreeman S.M."/>
            <person name="Shimizu K.K."/>
        </authorList>
    </citation>
    <scope>NUCLEOTIDE SEQUENCE</scope>
</reference>
<dbReference type="SUPFAM" id="SSF81383">
    <property type="entry name" value="F-box domain"/>
    <property type="match status" value="1"/>
</dbReference>
<sequence length="75" mass="8634">MANANGHLPPALIVNPVRVYVFNDNDQLSRLPDEVLRSIVHRLPIDDATRTSALSWRWRDIWLSMLSPINNNNNE</sequence>
<dbReference type="Proteomes" id="UP001054889">
    <property type="component" value="Unassembled WGS sequence"/>
</dbReference>
<name>A0AAV5E7I9_ELECO</name>
<dbReference type="InterPro" id="IPR036047">
    <property type="entry name" value="F-box-like_dom_sf"/>
</dbReference>
<accession>A0AAV5E7I9</accession>
<dbReference type="PANTHER" id="PTHR34223:SF51">
    <property type="entry name" value="OS06G0556300 PROTEIN"/>
    <property type="match status" value="1"/>
</dbReference>
<evidence type="ECO:0000313" key="3">
    <source>
        <dbReference type="Proteomes" id="UP001054889"/>
    </source>
</evidence>